<evidence type="ECO:0000313" key="2">
    <source>
        <dbReference type="Proteomes" id="UP000244855"/>
    </source>
</evidence>
<name>A0A2V1DNT5_9PLEO</name>
<gene>
    <name evidence="1" type="ORF">DM02DRAFT_528740</name>
</gene>
<evidence type="ECO:0000313" key="1">
    <source>
        <dbReference type="EMBL" id="PVH99615.1"/>
    </source>
</evidence>
<dbReference type="EMBL" id="KZ805389">
    <property type="protein sequence ID" value="PVH99615.1"/>
    <property type="molecule type" value="Genomic_DNA"/>
</dbReference>
<feature type="non-terminal residue" evidence="1">
    <location>
        <position position="75"/>
    </location>
</feature>
<keyword evidence="2" id="KW-1185">Reference proteome</keyword>
<dbReference type="InterPro" id="IPR036397">
    <property type="entry name" value="RNaseH_sf"/>
</dbReference>
<protein>
    <submittedName>
        <fullName evidence="1">Uncharacterized protein</fullName>
    </submittedName>
</protein>
<dbReference type="GO" id="GO:0003676">
    <property type="term" value="F:nucleic acid binding"/>
    <property type="evidence" value="ECO:0007669"/>
    <property type="project" value="InterPro"/>
</dbReference>
<dbReference type="Gene3D" id="3.30.420.10">
    <property type="entry name" value="Ribonuclease H-like superfamily/Ribonuclease H"/>
    <property type="match status" value="1"/>
</dbReference>
<dbReference type="STRING" id="97972.A0A2V1DNT5"/>
<dbReference type="Proteomes" id="UP000244855">
    <property type="component" value="Unassembled WGS sequence"/>
</dbReference>
<reference evidence="1 2" key="1">
    <citation type="journal article" date="2018" name="Sci. Rep.">
        <title>Comparative genomics provides insights into the lifestyle and reveals functional heterogeneity of dark septate endophytic fungi.</title>
        <authorList>
            <person name="Knapp D.G."/>
            <person name="Nemeth J.B."/>
            <person name="Barry K."/>
            <person name="Hainaut M."/>
            <person name="Henrissat B."/>
            <person name="Johnson J."/>
            <person name="Kuo A."/>
            <person name="Lim J.H.P."/>
            <person name="Lipzen A."/>
            <person name="Nolan M."/>
            <person name="Ohm R.A."/>
            <person name="Tamas L."/>
            <person name="Grigoriev I.V."/>
            <person name="Spatafora J.W."/>
            <person name="Nagy L.G."/>
            <person name="Kovacs G.M."/>
        </authorList>
    </citation>
    <scope>NUCLEOTIDE SEQUENCE [LARGE SCALE GENOMIC DNA]</scope>
    <source>
        <strain evidence="1 2">DSE2036</strain>
    </source>
</reference>
<accession>A0A2V1DNT5</accession>
<dbReference type="AlphaFoldDB" id="A0A2V1DNT5"/>
<organism evidence="1 2">
    <name type="scientific">Periconia macrospinosa</name>
    <dbReference type="NCBI Taxonomy" id="97972"/>
    <lineage>
        <taxon>Eukaryota</taxon>
        <taxon>Fungi</taxon>
        <taxon>Dikarya</taxon>
        <taxon>Ascomycota</taxon>
        <taxon>Pezizomycotina</taxon>
        <taxon>Dothideomycetes</taxon>
        <taxon>Pleosporomycetidae</taxon>
        <taxon>Pleosporales</taxon>
        <taxon>Massarineae</taxon>
        <taxon>Periconiaceae</taxon>
        <taxon>Periconia</taxon>
    </lineage>
</organism>
<dbReference type="OrthoDB" id="3792338at2759"/>
<sequence>MEDRLKWAWEHLYWTDEQWDQVGWGDEMSIALSHGEVYVTRKAEEKYLPECCIPRFKDYSSGQVWGMISRCWKGP</sequence>
<proteinExistence type="predicted"/>